<reference evidence="2" key="1">
    <citation type="submission" date="2018-02" db="EMBL/GenBank/DDBJ databases">
        <title>Rhizophora mucronata_Transcriptome.</title>
        <authorList>
            <person name="Meera S.P."/>
            <person name="Sreeshan A."/>
            <person name="Augustine A."/>
        </authorList>
    </citation>
    <scope>NUCLEOTIDE SEQUENCE</scope>
    <source>
        <tissue evidence="2">Leaf</tissue>
    </source>
</reference>
<name>A0A2P2R0Q1_RHIMU</name>
<feature type="transmembrane region" description="Helical" evidence="1">
    <location>
        <begin position="26"/>
        <end position="49"/>
    </location>
</feature>
<organism evidence="2">
    <name type="scientific">Rhizophora mucronata</name>
    <name type="common">Asiatic mangrove</name>
    <dbReference type="NCBI Taxonomy" id="61149"/>
    <lineage>
        <taxon>Eukaryota</taxon>
        <taxon>Viridiplantae</taxon>
        <taxon>Streptophyta</taxon>
        <taxon>Embryophyta</taxon>
        <taxon>Tracheophyta</taxon>
        <taxon>Spermatophyta</taxon>
        <taxon>Magnoliopsida</taxon>
        <taxon>eudicotyledons</taxon>
        <taxon>Gunneridae</taxon>
        <taxon>Pentapetalae</taxon>
        <taxon>rosids</taxon>
        <taxon>fabids</taxon>
        <taxon>Malpighiales</taxon>
        <taxon>Rhizophoraceae</taxon>
        <taxon>Rhizophora</taxon>
    </lineage>
</organism>
<sequence>MYLFFLSFFILRGCQNKLSRRYLVGVLFYLACAGFLYVVLSMSVSLMLYSVFLDFNLHLC</sequence>
<proteinExistence type="predicted"/>
<evidence type="ECO:0000313" key="2">
    <source>
        <dbReference type="EMBL" id="MBX72803.1"/>
    </source>
</evidence>
<accession>A0A2P2R0Q1</accession>
<dbReference type="EMBL" id="GGEC01092319">
    <property type="protein sequence ID" value="MBX72803.1"/>
    <property type="molecule type" value="Transcribed_RNA"/>
</dbReference>
<keyword evidence="1" id="KW-1133">Transmembrane helix</keyword>
<keyword evidence="1" id="KW-0472">Membrane</keyword>
<protein>
    <submittedName>
        <fullName evidence="2">Uncharacterized protein</fullName>
    </submittedName>
</protein>
<dbReference type="AlphaFoldDB" id="A0A2P2R0Q1"/>
<evidence type="ECO:0000256" key="1">
    <source>
        <dbReference type="SAM" id="Phobius"/>
    </source>
</evidence>
<keyword evidence="1" id="KW-0812">Transmembrane</keyword>